<feature type="domain" description="Methyltransferase" evidence="2">
    <location>
        <begin position="43"/>
        <end position="136"/>
    </location>
</feature>
<dbReference type="Proteomes" id="UP000605676">
    <property type="component" value="Unassembled WGS sequence"/>
</dbReference>
<dbReference type="GO" id="GO:0032259">
    <property type="term" value="P:methylation"/>
    <property type="evidence" value="ECO:0007669"/>
    <property type="project" value="UniProtKB-KW"/>
</dbReference>
<dbReference type="Pfam" id="PF13649">
    <property type="entry name" value="Methyltransf_25"/>
    <property type="match status" value="1"/>
</dbReference>
<protein>
    <submittedName>
        <fullName evidence="3">Class I SAM-dependent methyltransferase</fullName>
    </submittedName>
</protein>
<evidence type="ECO:0000313" key="4">
    <source>
        <dbReference type="Proteomes" id="UP000605676"/>
    </source>
</evidence>
<dbReference type="CDD" id="cd02440">
    <property type="entry name" value="AdoMet_MTases"/>
    <property type="match status" value="1"/>
</dbReference>
<dbReference type="RefSeq" id="WP_200464890.1">
    <property type="nucleotide sequence ID" value="NZ_JAENRR010000019.1"/>
</dbReference>
<evidence type="ECO:0000256" key="1">
    <source>
        <dbReference type="ARBA" id="ARBA00022679"/>
    </source>
</evidence>
<reference evidence="3 4" key="1">
    <citation type="submission" date="2021-01" db="EMBL/GenBank/DDBJ databases">
        <title>Carboxyliciviraga sp.nov., isolated from coastal sediments.</title>
        <authorList>
            <person name="Lu D."/>
            <person name="Zhang T."/>
        </authorList>
    </citation>
    <scope>NUCLEOTIDE SEQUENCE [LARGE SCALE GENOMIC DNA]</scope>
    <source>
        <strain evidence="3 4">N1Y132</strain>
    </source>
</reference>
<gene>
    <name evidence="3" type="ORF">JIV24_09990</name>
</gene>
<name>A0ABS1HJ61_9BACT</name>
<dbReference type="InterPro" id="IPR041698">
    <property type="entry name" value="Methyltransf_25"/>
</dbReference>
<dbReference type="InterPro" id="IPR029063">
    <property type="entry name" value="SAM-dependent_MTases_sf"/>
</dbReference>
<dbReference type="PANTHER" id="PTHR43861">
    <property type="entry name" value="TRANS-ACONITATE 2-METHYLTRANSFERASE-RELATED"/>
    <property type="match status" value="1"/>
</dbReference>
<proteinExistence type="predicted"/>
<dbReference type="EMBL" id="JAENRR010000019">
    <property type="protein sequence ID" value="MBK3517661.1"/>
    <property type="molecule type" value="Genomic_DNA"/>
</dbReference>
<keyword evidence="3" id="KW-0489">Methyltransferase</keyword>
<dbReference type="GO" id="GO:0008168">
    <property type="term" value="F:methyltransferase activity"/>
    <property type="evidence" value="ECO:0007669"/>
    <property type="project" value="UniProtKB-KW"/>
</dbReference>
<dbReference type="SUPFAM" id="SSF53335">
    <property type="entry name" value="S-adenosyl-L-methionine-dependent methyltransferases"/>
    <property type="match status" value="1"/>
</dbReference>
<accession>A0ABS1HJ61</accession>
<evidence type="ECO:0000259" key="2">
    <source>
        <dbReference type="Pfam" id="PF13649"/>
    </source>
</evidence>
<sequence length="208" mass="23959">MHQMDHIYKNIPLNKIPWNMERPPKALLDLVANKNIVPCKTIDLGCGLGHYAHYLANCGFDVTGIDISTEAIKLAQERSKQEGIKAAFRTADMIGDLNEIKETFDFAYDWEVLHHIFPNHRQQYIKNVHQLLNPKGKYLSVCFSIKDQQFGGQGKYRDTKLGTTLYFSSENELKTLFEAYFIIKELKTIEIEGKMGNHLAVYCLMTRK</sequence>
<comment type="caution">
    <text evidence="3">The sequence shown here is derived from an EMBL/GenBank/DDBJ whole genome shotgun (WGS) entry which is preliminary data.</text>
</comment>
<dbReference type="Gene3D" id="3.40.50.150">
    <property type="entry name" value="Vaccinia Virus protein VP39"/>
    <property type="match status" value="1"/>
</dbReference>
<keyword evidence="4" id="KW-1185">Reference proteome</keyword>
<evidence type="ECO:0000313" key="3">
    <source>
        <dbReference type="EMBL" id="MBK3517661.1"/>
    </source>
</evidence>
<keyword evidence="1" id="KW-0808">Transferase</keyword>
<organism evidence="3 4">
    <name type="scientific">Carboxylicivirga marina</name>
    <dbReference type="NCBI Taxonomy" id="2800988"/>
    <lineage>
        <taxon>Bacteria</taxon>
        <taxon>Pseudomonadati</taxon>
        <taxon>Bacteroidota</taxon>
        <taxon>Bacteroidia</taxon>
        <taxon>Marinilabiliales</taxon>
        <taxon>Marinilabiliaceae</taxon>
        <taxon>Carboxylicivirga</taxon>
    </lineage>
</organism>